<dbReference type="STRING" id="310780.SAMN05216267_100930"/>
<sequence length="194" mass="20147">MYSSHGPPLDFARLADDRRLTPGVRAVAAGARRRATRDGDRLVDTAHLLHSLLEGDPAAREACDGGTGRMPRVLGYLVQRSIGYGLRWSGAVEETGAVPALVPVPVPLPGPVAVPRPAGCVAGSGAVEEGGWSPAAAAAVRRAVHLARRRGRTRATGLDLLDALAADPACRAREVLRAAGLDVSRYRGDGPVAS</sequence>
<keyword evidence="2" id="KW-1185">Reference proteome</keyword>
<organism evidence="1 2">
    <name type="scientific">Actinacidiphila rubida</name>
    <dbReference type="NCBI Taxonomy" id="310780"/>
    <lineage>
        <taxon>Bacteria</taxon>
        <taxon>Bacillati</taxon>
        <taxon>Actinomycetota</taxon>
        <taxon>Actinomycetes</taxon>
        <taxon>Kitasatosporales</taxon>
        <taxon>Streptomycetaceae</taxon>
        <taxon>Actinacidiphila</taxon>
    </lineage>
</organism>
<accession>A0A1H8IX96</accession>
<evidence type="ECO:0000313" key="2">
    <source>
        <dbReference type="Proteomes" id="UP000181951"/>
    </source>
</evidence>
<gene>
    <name evidence="1" type="ORF">SAMN05216267_100930</name>
</gene>
<protein>
    <recommendedName>
        <fullName evidence="3">Peptidase</fullName>
    </recommendedName>
</protein>
<dbReference type="Gene3D" id="1.10.1780.10">
    <property type="entry name" value="Clp, N-terminal domain"/>
    <property type="match status" value="1"/>
</dbReference>
<dbReference type="InterPro" id="IPR036628">
    <property type="entry name" value="Clp_N_dom_sf"/>
</dbReference>
<dbReference type="RefSeq" id="WP_407640283.1">
    <property type="nucleotide sequence ID" value="NZ_FODD01000009.1"/>
</dbReference>
<dbReference type="EMBL" id="FODD01000009">
    <property type="protein sequence ID" value="SEN73091.1"/>
    <property type="molecule type" value="Genomic_DNA"/>
</dbReference>
<proteinExistence type="predicted"/>
<dbReference type="Proteomes" id="UP000181951">
    <property type="component" value="Unassembled WGS sequence"/>
</dbReference>
<dbReference type="AlphaFoldDB" id="A0A1H8IX96"/>
<evidence type="ECO:0008006" key="3">
    <source>
        <dbReference type="Google" id="ProtNLM"/>
    </source>
</evidence>
<evidence type="ECO:0000313" key="1">
    <source>
        <dbReference type="EMBL" id="SEN73091.1"/>
    </source>
</evidence>
<reference evidence="1 2" key="1">
    <citation type="submission" date="2016-10" db="EMBL/GenBank/DDBJ databases">
        <authorList>
            <person name="de Groot N.N."/>
        </authorList>
    </citation>
    <scope>NUCLEOTIDE SEQUENCE [LARGE SCALE GENOMIC DNA]</scope>
    <source>
        <strain evidence="1 2">CGMCC 4.2026</strain>
    </source>
</reference>
<name>A0A1H8IX96_9ACTN</name>